<name>A0A9D3WSV5_9SAUR</name>
<evidence type="ECO:0000313" key="3">
    <source>
        <dbReference type="Proteomes" id="UP000827986"/>
    </source>
</evidence>
<evidence type="ECO:0000313" key="2">
    <source>
        <dbReference type="EMBL" id="KAH1166718.1"/>
    </source>
</evidence>
<evidence type="ECO:0000256" key="1">
    <source>
        <dbReference type="SAM" id="MobiDB-lite"/>
    </source>
</evidence>
<reference evidence="2" key="1">
    <citation type="submission" date="2021-09" db="EMBL/GenBank/DDBJ databases">
        <title>The genome of Mauremys mutica provides insights into the evolution of semi-aquatic lifestyle.</title>
        <authorList>
            <person name="Gong S."/>
            <person name="Gao Y."/>
        </authorList>
    </citation>
    <scope>NUCLEOTIDE SEQUENCE</scope>
    <source>
        <strain evidence="2">MM-2020</strain>
        <tissue evidence="2">Muscle</tissue>
    </source>
</reference>
<sequence>MQLLYGKLKIIKLKGFERHNMCWRCGSLLRSPSAGIADESQYFMETPVSVHKKPDDNEMLEAFQTKKALQWDCDPCTAGPIKFPHPSMQLREIEEEEELEELGQSVNKARQANRTVLKKCSFYDGGQEKNGILPWNTAEETREWSRKNESVQQNLEGNLETILPFYRSEASNFFLLLIEDSAEDFDTELSLFNELSISSDLVSSPQYLPYYRTHEEFFINPVSLDTLLIRTEVEEGDIRREKREGSGGCKVNTVREDETLSNLVISTGYFPYYRSYEEHFGSPVLHDGLSITAEGKEANRESNEKRGDVCEGAVGCSDKSIPKSYETEKEAISSMPSAEPSGSLLLTDGITENCGSEISLLNGLSRLNQPFSPTGYFPYYRTYGELISPASHDGSSTSSTEVRVDVGSETTEKGKSRWDFSGSCAVC</sequence>
<keyword evidence="3" id="KW-1185">Reference proteome</keyword>
<feature type="compositionally biased region" description="Basic and acidic residues" evidence="1">
    <location>
        <begin position="402"/>
        <end position="415"/>
    </location>
</feature>
<feature type="region of interest" description="Disordered" evidence="1">
    <location>
        <begin position="391"/>
        <end position="415"/>
    </location>
</feature>
<organism evidence="2 3">
    <name type="scientific">Mauremys mutica</name>
    <name type="common">yellowpond turtle</name>
    <dbReference type="NCBI Taxonomy" id="74926"/>
    <lineage>
        <taxon>Eukaryota</taxon>
        <taxon>Metazoa</taxon>
        <taxon>Chordata</taxon>
        <taxon>Craniata</taxon>
        <taxon>Vertebrata</taxon>
        <taxon>Euteleostomi</taxon>
        <taxon>Archelosauria</taxon>
        <taxon>Testudinata</taxon>
        <taxon>Testudines</taxon>
        <taxon>Cryptodira</taxon>
        <taxon>Durocryptodira</taxon>
        <taxon>Testudinoidea</taxon>
        <taxon>Geoemydidae</taxon>
        <taxon>Geoemydinae</taxon>
        <taxon>Mauremys</taxon>
    </lineage>
</organism>
<dbReference type="EMBL" id="JAHDVG010000487">
    <property type="protein sequence ID" value="KAH1166718.1"/>
    <property type="molecule type" value="Genomic_DNA"/>
</dbReference>
<protein>
    <submittedName>
        <fullName evidence="2">Uncharacterized protein</fullName>
    </submittedName>
</protein>
<comment type="caution">
    <text evidence="2">The sequence shown here is derived from an EMBL/GenBank/DDBJ whole genome shotgun (WGS) entry which is preliminary data.</text>
</comment>
<dbReference type="Proteomes" id="UP000827986">
    <property type="component" value="Unassembled WGS sequence"/>
</dbReference>
<accession>A0A9D3WSV5</accession>
<dbReference type="AlphaFoldDB" id="A0A9D3WSV5"/>
<proteinExistence type="predicted"/>
<gene>
    <name evidence="2" type="ORF">KIL84_015890</name>
</gene>